<reference evidence="1" key="1">
    <citation type="journal article" date="2007" name="PLoS ONE">
        <title>The first genome sequence of an elite grapevine cultivar (Pinot noir Vitis vinifera L.): coping with a highly heterozygous genome.</title>
        <authorList>
            <person name="Velasco R."/>
            <person name="Zharkikh A."/>
            <person name="Troggio M."/>
            <person name="Cartwright D.A."/>
            <person name="Cestaro A."/>
            <person name="Pruss D."/>
            <person name="Pindo M."/>
            <person name="FitzGerald L.M."/>
            <person name="Vezzulli S."/>
            <person name="Reid J."/>
            <person name="Malacarne G."/>
            <person name="Iliev D."/>
            <person name="Coppola G."/>
            <person name="Wardell B."/>
            <person name="Micheletti D."/>
            <person name="Macalma T."/>
            <person name="Facci M."/>
            <person name="Mitchell J.T."/>
            <person name="Perazzolli M."/>
            <person name="Eldredge G."/>
            <person name="Gatto P."/>
            <person name="Oyzerski R."/>
            <person name="Moretto M."/>
            <person name="Gutin N."/>
            <person name="Stefanini M."/>
            <person name="Chen Y."/>
            <person name="Segala C."/>
            <person name="Davenport C."/>
            <person name="Dematte L."/>
            <person name="Mraz A."/>
            <person name="Battilana J."/>
            <person name="Stormo K."/>
            <person name="Costa F."/>
            <person name="Tao Q."/>
            <person name="Si-Ammour A."/>
            <person name="Harkins T."/>
            <person name="Lackey A."/>
            <person name="Perbost C."/>
            <person name="Taillon B."/>
            <person name="Stella A."/>
            <person name="Solovyev V."/>
            <person name="Fawcett J.A."/>
            <person name="Sterck L."/>
            <person name="Vandepoele K."/>
            <person name="Grando S.M."/>
            <person name="Toppo S."/>
            <person name="Moser C."/>
            <person name="Lanchbury J."/>
            <person name="Bogden R."/>
            <person name="Skolnick M."/>
            <person name="Sgaramella V."/>
            <person name="Bhatnagar S.K."/>
            <person name="Fontana P."/>
            <person name="Gutin A."/>
            <person name="Van de Peer Y."/>
            <person name="Salamini F."/>
            <person name="Viola R."/>
        </authorList>
    </citation>
    <scope>NUCLEOTIDE SEQUENCE</scope>
</reference>
<proteinExistence type="predicted"/>
<organism evidence="1">
    <name type="scientific">Vitis vinifera</name>
    <name type="common">Grape</name>
    <dbReference type="NCBI Taxonomy" id="29760"/>
    <lineage>
        <taxon>Eukaryota</taxon>
        <taxon>Viridiplantae</taxon>
        <taxon>Streptophyta</taxon>
        <taxon>Embryophyta</taxon>
        <taxon>Tracheophyta</taxon>
        <taxon>Spermatophyta</taxon>
        <taxon>Magnoliopsida</taxon>
        <taxon>eudicotyledons</taxon>
        <taxon>Gunneridae</taxon>
        <taxon>Pentapetalae</taxon>
        <taxon>rosids</taxon>
        <taxon>Vitales</taxon>
        <taxon>Vitaceae</taxon>
        <taxon>Viteae</taxon>
        <taxon>Vitis</taxon>
    </lineage>
</organism>
<dbReference type="PROSITE" id="PS00104">
    <property type="entry name" value="EPSP_SYNTHASE_1"/>
    <property type="match status" value="1"/>
</dbReference>
<dbReference type="EMBL" id="AM470221">
    <property type="protein sequence ID" value="CAN79289.1"/>
    <property type="molecule type" value="Genomic_DNA"/>
</dbReference>
<sequence length="133" mass="13823">MVGNGNLMLDYNIAIPSEDMPAGTEAMAHTGGNSGVTPFHFICGDAPEIEKKTSSEDTGGVGEVQLFLGNAGTAMRPLTAAVTAAGGNASYHVPDGVPRILSPAYFHHYKASTLKGENKLGVLEEFEQKSGSV</sequence>
<gene>
    <name evidence="1" type="ORF">VITISV_044036</name>
</gene>
<protein>
    <submittedName>
        <fullName evidence="1">Uncharacterized protein</fullName>
    </submittedName>
</protein>
<accession>A5BT71</accession>
<dbReference type="AlphaFoldDB" id="A5BT71"/>
<dbReference type="InterPro" id="IPR023193">
    <property type="entry name" value="EPSP_synthase_CS"/>
</dbReference>
<evidence type="ECO:0000313" key="1">
    <source>
        <dbReference type="EMBL" id="CAN79289.1"/>
    </source>
</evidence>
<name>A5BT71_VITVI</name>